<evidence type="ECO:0000313" key="10">
    <source>
        <dbReference type="EMBL" id="MCL6422031.1"/>
    </source>
</evidence>
<evidence type="ECO:0000256" key="1">
    <source>
        <dbReference type="ARBA" id="ARBA00004141"/>
    </source>
</evidence>
<comment type="subcellular location">
    <subcellularLocation>
        <location evidence="1">Membrane</location>
        <topology evidence="1">Multi-pass membrane protein</topology>
    </subcellularLocation>
</comment>
<evidence type="ECO:0000256" key="3">
    <source>
        <dbReference type="ARBA" id="ARBA00022692"/>
    </source>
</evidence>
<dbReference type="Gene3D" id="1.20.1740.10">
    <property type="entry name" value="Amino acid/polyamine transporter I"/>
    <property type="match status" value="1"/>
</dbReference>
<dbReference type="EMBL" id="JAKNCJ010000001">
    <property type="protein sequence ID" value="MCL6422031.1"/>
    <property type="molecule type" value="Genomic_DNA"/>
</dbReference>
<name>A0ABT0QWM3_9MICO</name>
<keyword evidence="6 8" id="KW-0472">Membrane</keyword>
<proteinExistence type="predicted"/>
<keyword evidence="2" id="KW-0813">Transport</keyword>
<feature type="transmembrane region" description="Helical" evidence="8">
    <location>
        <begin position="70"/>
        <end position="92"/>
    </location>
</feature>
<feature type="transmembrane region" description="Helical" evidence="8">
    <location>
        <begin position="220"/>
        <end position="245"/>
    </location>
</feature>
<feature type="transmembrane region" description="Helical" evidence="8">
    <location>
        <begin position="466"/>
        <end position="486"/>
    </location>
</feature>
<evidence type="ECO:0000256" key="5">
    <source>
        <dbReference type="ARBA" id="ARBA00022989"/>
    </source>
</evidence>
<feature type="transmembrane region" description="Helical" evidence="8">
    <location>
        <begin position="392"/>
        <end position="411"/>
    </location>
</feature>
<feature type="compositionally biased region" description="Polar residues" evidence="7">
    <location>
        <begin position="1"/>
        <end position="15"/>
    </location>
</feature>
<organism evidence="10 11">
    <name type="scientific">Brachybacterium equifaecis</name>
    <dbReference type="NCBI Taxonomy" id="2910770"/>
    <lineage>
        <taxon>Bacteria</taxon>
        <taxon>Bacillati</taxon>
        <taxon>Actinomycetota</taxon>
        <taxon>Actinomycetes</taxon>
        <taxon>Micrococcales</taxon>
        <taxon>Dermabacteraceae</taxon>
        <taxon>Brachybacterium</taxon>
    </lineage>
</organism>
<feature type="transmembrane region" description="Helical" evidence="8">
    <location>
        <begin position="145"/>
        <end position="167"/>
    </location>
</feature>
<dbReference type="RefSeq" id="WP_249736193.1">
    <property type="nucleotide sequence ID" value="NZ_JAKNCJ010000001.1"/>
</dbReference>
<dbReference type="PANTHER" id="PTHR43495:SF1">
    <property type="entry name" value="L-ASPARAGINE PERMEASE"/>
    <property type="match status" value="1"/>
</dbReference>
<protein>
    <submittedName>
        <fullName evidence="10">Amino acid permease</fullName>
    </submittedName>
</protein>
<feature type="transmembrane region" description="Helical" evidence="8">
    <location>
        <begin position="305"/>
        <end position="329"/>
    </location>
</feature>
<feature type="transmembrane region" description="Helical" evidence="8">
    <location>
        <begin position="266"/>
        <end position="285"/>
    </location>
</feature>
<keyword evidence="4" id="KW-0029">Amino-acid transport</keyword>
<accession>A0ABT0QWM3</accession>
<comment type="caution">
    <text evidence="10">The sequence shown here is derived from an EMBL/GenBank/DDBJ whole genome shotgun (WGS) entry which is preliminary data.</text>
</comment>
<gene>
    <name evidence="10" type="ORF">Bequi_01280</name>
</gene>
<evidence type="ECO:0000256" key="2">
    <source>
        <dbReference type="ARBA" id="ARBA00022448"/>
    </source>
</evidence>
<evidence type="ECO:0000256" key="8">
    <source>
        <dbReference type="SAM" id="Phobius"/>
    </source>
</evidence>
<feature type="transmembrane region" description="Helical" evidence="8">
    <location>
        <begin position="113"/>
        <end position="139"/>
    </location>
</feature>
<feature type="transmembrane region" description="Helical" evidence="8">
    <location>
        <begin position="432"/>
        <end position="454"/>
    </location>
</feature>
<sequence>MSTAHSTTGPTSSAEPSGGTGADGVEISSEGYARTLTHRHVTMIAIGGAIGVGLFMGTGSRLVTTGPALIGSYAIAGLLAFFLMRAIGELIMYRRTSGSFVSYAGEFYGAKGAFIAGWAYLINWGLTGVAELIAIGLYIQNLLPGVHWFISAMIALVLLVGANLISVKMFGELEFWASVIKVAAIVLFLLVGTVLVVIGAQIGDAGTAGVHNLTAVNGSFFPHGIAPMILVLSGVVFAFNAIEIVGITAGEMKDARTEVPKAIRTVVFRIVVFYIGSVTLLALLLPSDQYVAGVSPFVTVFEKMGLGWVSTAMTLVVTTAAISSTNSGLYSIGRIFRTMASHGHAPAWLTKMNARHVPYASIFAIAVFYAVGLVVALLATGGQGKGSLAFDLALETAAIGVIGTWAAIFLAQIGLRRRHGKGASELPMPGGAVASWICIAALAGILVLIGFNSLTLEDGSTFPMGLATLGSIPVFAILLVIGWFLVKRTHPELQRDELYREEAEREDRAIREAVQAED</sequence>
<feature type="transmembrane region" description="Helical" evidence="8">
    <location>
        <begin position="179"/>
        <end position="200"/>
    </location>
</feature>
<keyword evidence="11" id="KW-1185">Reference proteome</keyword>
<evidence type="ECO:0000256" key="4">
    <source>
        <dbReference type="ARBA" id="ARBA00022970"/>
    </source>
</evidence>
<dbReference type="Proteomes" id="UP001203761">
    <property type="component" value="Unassembled WGS sequence"/>
</dbReference>
<dbReference type="InterPro" id="IPR004841">
    <property type="entry name" value="AA-permease/SLC12A_dom"/>
</dbReference>
<keyword evidence="3 8" id="KW-0812">Transmembrane</keyword>
<feature type="transmembrane region" description="Helical" evidence="8">
    <location>
        <begin position="41"/>
        <end position="58"/>
    </location>
</feature>
<keyword evidence="5 8" id="KW-1133">Transmembrane helix</keyword>
<feature type="region of interest" description="Disordered" evidence="7">
    <location>
        <begin position="1"/>
        <end position="22"/>
    </location>
</feature>
<evidence type="ECO:0000313" key="11">
    <source>
        <dbReference type="Proteomes" id="UP001203761"/>
    </source>
</evidence>
<dbReference type="PANTHER" id="PTHR43495">
    <property type="entry name" value="GABA PERMEASE"/>
    <property type="match status" value="1"/>
</dbReference>
<dbReference type="Pfam" id="PF00324">
    <property type="entry name" value="AA_permease"/>
    <property type="match status" value="1"/>
</dbReference>
<feature type="domain" description="Amino acid permease/ SLC12A" evidence="9">
    <location>
        <begin position="40"/>
        <end position="493"/>
    </location>
</feature>
<feature type="transmembrane region" description="Helical" evidence="8">
    <location>
        <begin position="359"/>
        <end position="380"/>
    </location>
</feature>
<reference evidence="10" key="1">
    <citation type="submission" date="2022-02" db="EMBL/GenBank/DDBJ databases">
        <authorList>
            <person name="Lee M."/>
            <person name="Kim S.-J."/>
            <person name="Jung M.-Y."/>
        </authorList>
    </citation>
    <scope>NUCLEOTIDE SEQUENCE</scope>
    <source>
        <strain evidence="10">JHP9</strain>
    </source>
</reference>
<evidence type="ECO:0000256" key="6">
    <source>
        <dbReference type="ARBA" id="ARBA00023136"/>
    </source>
</evidence>
<evidence type="ECO:0000259" key="9">
    <source>
        <dbReference type="Pfam" id="PF00324"/>
    </source>
</evidence>
<dbReference type="PIRSF" id="PIRSF006060">
    <property type="entry name" value="AA_transporter"/>
    <property type="match status" value="1"/>
</dbReference>
<evidence type="ECO:0000256" key="7">
    <source>
        <dbReference type="SAM" id="MobiDB-lite"/>
    </source>
</evidence>